<feature type="transmembrane region" description="Helical" evidence="6">
    <location>
        <begin position="408"/>
        <end position="434"/>
    </location>
</feature>
<keyword evidence="3 6" id="KW-0812">Transmembrane</keyword>
<dbReference type="CDD" id="cd17330">
    <property type="entry name" value="MFS_SLC46_TetA_like"/>
    <property type="match status" value="1"/>
</dbReference>
<proteinExistence type="predicted"/>
<feature type="transmembrane region" description="Helical" evidence="6">
    <location>
        <begin position="212"/>
        <end position="234"/>
    </location>
</feature>
<dbReference type="Gene3D" id="1.20.1250.20">
    <property type="entry name" value="MFS general substrate transporter like domains"/>
    <property type="match status" value="1"/>
</dbReference>
<feature type="transmembrane region" description="Helical" evidence="6">
    <location>
        <begin position="79"/>
        <end position="99"/>
    </location>
</feature>
<feature type="domain" description="Major facilitator superfamily (MFS) profile" evidence="7">
    <location>
        <begin position="38"/>
        <end position="507"/>
    </location>
</feature>
<dbReference type="InterPro" id="IPR036259">
    <property type="entry name" value="MFS_trans_sf"/>
</dbReference>
<evidence type="ECO:0000256" key="1">
    <source>
        <dbReference type="ARBA" id="ARBA00004141"/>
    </source>
</evidence>
<dbReference type="InterPro" id="IPR020846">
    <property type="entry name" value="MFS_dom"/>
</dbReference>
<dbReference type="AlphaFoldDB" id="M2QGU9"/>
<dbReference type="PANTHER" id="PTHR23504">
    <property type="entry name" value="MAJOR FACILITATOR SUPERFAMILY DOMAIN-CONTAINING PROTEIN 10"/>
    <property type="match status" value="1"/>
</dbReference>
<evidence type="ECO:0000256" key="6">
    <source>
        <dbReference type="SAM" id="Phobius"/>
    </source>
</evidence>
<feature type="transmembrane region" description="Helical" evidence="6">
    <location>
        <begin position="483"/>
        <end position="502"/>
    </location>
</feature>
<dbReference type="Proteomes" id="UP000016930">
    <property type="component" value="Unassembled WGS sequence"/>
</dbReference>
<dbReference type="HOGENOM" id="CLU_001265_54_6_1"/>
<evidence type="ECO:0000256" key="5">
    <source>
        <dbReference type="ARBA" id="ARBA00023136"/>
    </source>
</evidence>
<dbReference type="PROSITE" id="PS50850">
    <property type="entry name" value="MFS"/>
    <property type="match status" value="1"/>
</dbReference>
<dbReference type="InterPro" id="IPR011701">
    <property type="entry name" value="MFS"/>
</dbReference>
<accession>M2QGU9</accession>
<feature type="transmembrane region" description="Helical" evidence="6">
    <location>
        <begin position="111"/>
        <end position="129"/>
    </location>
</feature>
<evidence type="ECO:0000259" key="7">
    <source>
        <dbReference type="PROSITE" id="PS50850"/>
    </source>
</evidence>
<dbReference type="GO" id="GO:0022857">
    <property type="term" value="F:transmembrane transporter activity"/>
    <property type="evidence" value="ECO:0007669"/>
    <property type="project" value="InterPro"/>
</dbReference>
<name>M2QGU9_CERS8</name>
<gene>
    <name evidence="8" type="ORF">CERSUDRAFT_60152</name>
</gene>
<dbReference type="OrthoDB" id="419616at2759"/>
<reference evidence="8 9" key="1">
    <citation type="journal article" date="2012" name="Proc. Natl. Acad. Sci. U.S.A.">
        <title>Comparative genomics of Ceriporiopsis subvermispora and Phanerochaete chrysosporium provide insight into selective ligninolysis.</title>
        <authorList>
            <person name="Fernandez-Fueyo E."/>
            <person name="Ruiz-Duenas F.J."/>
            <person name="Ferreira P."/>
            <person name="Floudas D."/>
            <person name="Hibbett D.S."/>
            <person name="Canessa P."/>
            <person name="Larrondo L.F."/>
            <person name="James T.Y."/>
            <person name="Seelenfreund D."/>
            <person name="Lobos S."/>
            <person name="Polanco R."/>
            <person name="Tello M."/>
            <person name="Honda Y."/>
            <person name="Watanabe T."/>
            <person name="Watanabe T."/>
            <person name="Ryu J.S."/>
            <person name="Kubicek C.P."/>
            <person name="Schmoll M."/>
            <person name="Gaskell J."/>
            <person name="Hammel K.E."/>
            <person name="St John F.J."/>
            <person name="Vanden Wymelenberg A."/>
            <person name="Sabat G."/>
            <person name="Splinter BonDurant S."/>
            <person name="Syed K."/>
            <person name="Yadav J.S."/>
            <person name="Doddapaneni H."/>
            <person name="Subramanian V."/>
            <person name="Lavin J.L."/>
            <person name="Oguiza J.A."/>
            <person name="Perez G."/>
            <person name="Pisabarro A.G."/>
            <person name="Ramirez L."/>
            <person name="Santoyo F."/>
            <person name="Master E."/>
            <person name="Coutinho P.M."/>
            <person name="Henrissat B."/>
            <person name="Lombard V."/>
            <person name="Magnuson J.K."/>
            <person name="Kuees U."/>
            <person name="Hori C."/>
            <person name="Igarashi K."/>
            <person name="Samejima M."/>
            <person name="Held B.W."/>
            <person name="Barry K.W."/>
            <person name="LaButti K.M."/>
            <person name="Lapidus A."/>
            <person name="Lindquist E.A."/>
            <person name="Lucas S.M."/>
            <person name="Riley R."/>
            <person name="Salamov A.A."/>
            <person name="Hoffmeister D."/>
            <person name="Schwenk D."/>
            <person name="Hadar Y."/>
            <person name="Yarden O."/>
            <person name="de Vries R.P."/>
            <person name="Wiebenga A."/>
            <person name="Stenlid J."/>
            <person name="Eastwood D."/>
            <person name="Grigoriev I.V."/>
            <person name="Berka R.M."/>
            <person name="Blanchette R.A."/>
            <person name="Kersten P."/>
            <person name="Martinez A.T."/>
            <person name="Vicuna R."/>
            <person name="Cullen D."/>
        </authorList>
    </citation>
    <scope>NUCLEOTIDE SEQUENCE [LARGE SCALE GENOMIC DNA]</scope>
    <source>
        <strain evidence="8 9">B</strain>
    </source>
</reference>
<evidence type="ECO:0000256" key="3">
    <source>
        <dbReference type="ARBA" id="ARBA00022692"/>
    </source>
</evidence>
<feature type="transmembrane region" description="Helical" evidence="6">
    <location>
        <begin position="346"/>
        <end position="365"/>
    </location>
</feature>
<keyword evidence="4 6" id="KW-1133">Transmembrane helix</keyword>
<evidence type="ECO:0000256" key="4">
    <source>
        <dbReference type="ARBA" id="ARBA00022989"/>
    </source>
</evidence>
<feature type="transmembrane region" description="Helical" evidence="6">
    <location>
        <begin position="305"/>
        <end position="326"/>
    </location>
</feature>
<dbReference type="SUPFAM" id="SSF103473">
    <property type="entry name" value="MFS general substrate transporter"/>
    <property type="match status" value="1"/>
</dbReference>
<protein>
    <recommendedName>
        <fullName evidence="7">Major facilitator superfamily (MFS) profile domain-containing protein</fullName>
    </recommendedName>
</protein>
<organism evidence="8 9">
    <name type="scientific">Ceriporiopsis subvermispora (strain B)</name>
    <name type="common">White-rot fungus</name>
    <name type="synonym">Gelatoporia subvermispora</name>
    <dbReference type="NCBI Taxonomy" id="914234"/>
    <lineage>
        <taxon>Eukaryota</taxon>
        <taxon>Fungi</taxon>
        <taxon>Dikarya</taxon>
        <taxon>Basidiomycota</taxon>
        <taxon>Agaricomycotina</taxon>
        <taxon>Agaricomycetes</taxon>
        <taxon>Polyporales</taxon>
        <taxon>Gelatoporiaceae</taxon>
        <taxon>Gelatoporia</taxon>
    </lineage>
</organism>
<comment type="subcellular location">
    <subcellularLocation>
        <location evidence="1">Membrane</location>
        <topology evidence="1">Multi-pass membrane protein</topology>
    </subcellularLocation>
</comment>
<keyword evidence="9" id="KW-1185">Reference proteome</keyword>
<dbReference type="PANTHER" id="PTHR23504:SF15">
    <property type="entry name" value="MAJOR FACILITATOR SUPERFAMILY (MFS) PROFILE DOMAIN-CONTAINING PROTEIN"/>
    <property type="match status" value="1"/>
</dbReference>
<dbReference type="Pfam" id="PF07690">
    <property type="entry name" value="MFS_1"/>
    <property type="match status" value="1"/>
</dbReference>
<evidence type="ECO:0000256" key="2">
    <source>
        <dbReference type="ARBA" id="ARBA00022448"/>
    </source>
</evidence>
<feature type="transmembrane region" description="Helical" evidence="6">
    <location>
        <begin position="377"/>
        <end position="396"/>
    </location>
</feature>
<keyword evidence="2" id="KW-0813">Transport</keyword>
<evidence type="ECO:0000313" key="9">
    <source>
        <dbReference type="Proteomes" id="UP000016930"/>
    </source>
</evidence>
<dbReference type="EMBL" id="KB445820">
    <property type="protein sequence ID" value="EMD31270.1"/>
    <property type="molecule type" value="Genomic_DNA"/>
</dbReference>
<dbReference type="GO" id="GO:0016020">
    <property type="term" value="C:membrane"/>
    <property type="evidence" value="ECO:0007669"/>
    <property type="project" value="UniProtKB-SubCell"/>
</dbReference>
<keyword evidence="5 6" id="KW-0472">Membrane</keyword>
<evidence type="ECO:0000313" key="8">
    <source>
        <dbReference type="EMBL" id="EMD31270.1"/>
    </source>
</evidence>
<sequence length="507" mass="55469">MSTDDLRRIFSDNVERAQSAYNGANSDKKMMTPLPTLQLFILLYLQLAEPLTSTVVYPFVNQLVRETGVTGGDERKTGYYAGLIESSFYATEAICVLQWGRLSDKFGRKPILLSGLVDLIISIVCFGLSKSYWALILSRCAEGALNGNIGVTKSMMTEITDLTNRAQGFAYMPMIWSLGSTLGPVIGGVFAEPTKRWPSIFGKTRFWAEYPYFLPCVTIASISTSAFLITLLCLKERLPASDPERSSIADSDKQINISEHIELGSLQDSHAFNPDNEEAQVLQERKTSKATEDEITFRSILIPRVLLPVINYGFLAFTDQAVQVLIPLMYSSQIDYGGLGFDPFAIGLIQGAAGFVIGLLQILTFPALLRRFGPKKLYIASYASYLLVCCAFPLLAHITNKAGAVNAWSWTIIVLQLAAYAMSCPAWGCIFMYISESAPSSATLGLTNGLAQTTASVMRAIAPSTSSSLFSASLEHNLAGGHMVYWFLCIFTIFGLLAASQLRPHVG</sequence>